<dbReference type="EMBL" id="CM000880">
    <property type="protein sequence ID" value="KQK17744.1"/>
    <property type="molecule type" value="Genomic_DNA"/>
</dbReference>
<dbReference type="AlphaFoldDB" id="I1GXH1"/>
<dbReference type="GO" id="GO:0071763">
    <property type="term" value="P:nuclear membrane organization"/>
    <property type="evidence" value="ECO:0000318"/>
    <property type="project" value="GO_Central"/>
</dbReference>
<dbReference type="eggNOG" id="ENOG502QVDV">
    <property type="taxonomic scope" value="Eukaryota"/>
</dbReference>
<evidence type="ECO:0000256" key="1">
    <source>
        <dbReference type="SAM" id="MobiDB-lite"/>
    </source>
</evidence>
<evidence type="ECO:0000313" key="4">
    <source>
        <dbReference type="Proteomes" id="UP000008810"/>
    </source>
</evidence>
<feature type="region of interest" description="Disordered" evidence="1">
    <location>
        <begin position="552"/>
        <end position="572"/>
    </location>
</feature>
<dbReference type="Gramene" id="KQK17744">
    <property type="protein sequence ID" value="KQK17744"/>
    <property type="gene ID" value="BRADI_1g36467v3"/>
</dbReference>
<sequence length="636" mass="68572">MDARLWQSPEAAAAAAEAAEEDAGGGAGGPSRRPPRRGLHRASPYGLGTRRWLPKLPVASRIFPSVSRDHTASDNDQMDQCEPIEATQEVSRSESAEPNTNSTANAVESLGMYINPNDDSVLAKIEKIIKQKHFSRDETERLIEIMRSRTPDLYDEDQIAPKSSAKVVDATPFRNKLLTPAKPVDLQSTQGTDVFTQSNVHDVTSSPIELAKAYMEAQTSATVHESQKRKFRALSHGVDIENSASKIFPKVAVDSPVRWPGSVVRDYPHYLTPQSNKGRTLPPASSRSPYTGSVFRRSVKKTGHLDTYNNSSGRSQISTPFPVGSKAMMEDKMASTGGILGMQPSTSSERAYAETVGTTTFFPSDGSAAMKNLAFSLEGYHGKGTIGSGSTLGRMSEVDNISKRAAVSVHPKSSQTAHKILQHLERTIPSPTTKPLELRQTAKRTGPSVVISSQYKVPDSITSNGLRQSSINECGSGYQAVSDAKKVQEPPSSSKRGESPLKIHSYRANTEIGEITSSRDPPKTDLAPAPAPVVLDKSANNGFMFTFPVTKTSVSPPEPPPTPSFSSPPDRSLPADIQDIPKFTFGSSSSTDRLIFSVDSASGSAIADETVPIFKFGSDRKRELSFDVAGKDAVCF</sequence>
<feature type="region of interest" description="Disordered" evidence="1">
    <location>
        <begin position="481"/>
        <end position="504"/>
    </location>
</feature>
<accession>I1GXH1</accession>
<dbReference type="STRING" id="15368.I1GXH1"/>
<dbReference type="RefSeq" id="XP_003563652.1">
    <property type="nucleotide sequence ID" value="XM_003563604.4"/>
</dbReference>
<feature type="compositionally biased region" description="Polar residues" evidence="1">
    <location>
        <begin position="307"/>
        <end position="319"/>
    </location>
</feature>
<feature type="region of interest" description="Disordered" evidence="1">
    <location>
        <begin position="266"/>
        <end position="323"/>
    </location>
</feature>
<dbReference type="ExpressionAtlas" id="I1GXH1">
    <property type="expression patterns" value="baseline"/>
</dbReference>
<protein>
    <submittedName>
        <fullName evidence="2 3">Uncharacterized protein</fullName>
    </submittedName>
</protein>
<dbReference type="OrthoDB" id="653151at2759"/>
<gene>
    <name evidence="3" type="primary">LOC100837239</name>
    <name evidence="2" type="ORF">BRADI_1g36467v3</name>
</gene>
<dbReference type="Proteomes" id="UP000008810">
    <property type="component" value="Chromosome 1"/>
</dbReference>
<name>I1GXH1_BRADI</name>
<dbReference type="EnsemblPlants" id="KQK17744">
    <property type="protein sequence ID" value="KQK17744"/>
    <property type="gene ID" value="BRADI_1g36467v3"/>
</dbReference>
<keyword evidence="4" id="KW-1185">Reference proteome</keyword>
<dbReference type="OMA" id="QHEATKD"/>
<evidence type="ECO:0000313" key="2">
    <source>
        <dbReference type="EMBL" id="KQK17744.1"/>
    </source>
</evidence>
<evidence type="ECO:0000313" key="3">
    <source>
        <dbReference type="EnsemblPlants" id="KQK17744"/>
    </source>
</evidence>
<feature type="region of interest" description="Disordered" evidence="1">
    <location>
        <begin position="1"/>
        <end position="50"/>
    </location>
</feature>
<reference evidence="3" key="3">
    <citation type="submission" date="2018-08" db="UniProtKB">
        <authorList>
            <consortium name="EnsemblPlants"/>
        </authorList>
    </citation>
    <scope>IDENTIFICATION</scope>
    <source>
        <strain evidence="3">cv. Bd21</strain>
    </source>
</reference>
<feature type="compositionally biased region" description="Polar residues" evidence="1">
    <location>
        <begin position="272"/>
        <end position="291"/>
    </location>
</feature>
<reference evidence="2 3" key="1">
    <citation type="journal article" date="2010" name="Nature">
        <title>Genome sequencing and analysis of the model grass Brachypodium distachyon.</title>
        <authorList>
            <consortium name="International Brachypodium Initiative"/>
        </authorList>
    </citation>
    <scope>NUCLEOTIDE SEQUENCE [LARGE SCALE GENOMIC DNA]</scope>
    <source>
        <strain evidence="2">Bd21</strain>
        <strain evidence="3">cv. Bd21</strain>
    </source>
</reference>
<dbReference type="GO" id="GO:0005635">
    <property type="term" value="C:nuclear envelope"/>
    <property type="evidence" value="ECO:0000318"/>
    <property type="project" value="GO_Central"/>
</dbReference>
<dbReference type="GeneID" id="100837239"/>
<organism evidence="2">
    <name type="scientific">Brachypodium distachyon</name>
    <name type="common">Purple false brome</name>
    <name type="synonym">Trachynia distachya</name>
    <dbReference type="NCBI Taxonomy" id="15368"/>
    <lineage>
        <taxon>Eukaryota</taxon>
        <taxon>Viridiplantae</taxon>
        <taxon>Streptophyta</taxon>
        <taxon>Embryophyta</taxon>
        <taxon>Tracheophyta</taxon>
        <taxon>Spermatophyta</taxon>
        <taxon>Magnoliopsida</taxon>
        <taxon>Liliopsida</taxon>
        <taxon>Poales</taxon>
        <taxon>Poaceae</taxon>
        <taxon>BOP clade</taxon>
        <taxon>Pooideae</taxon>
        <taxon>Stipodae</taxon>
        <taxon>Brachypodieae</taxon>
        <taxon>Brachypodium</taxon>
    </lineage>
</organism>
<dbReference type="PANTHER" id="PTHR33416:SF36">
    <property type="entry name" value="NUCLEOPORIN-RELATED"/>
    <property type="match status" value="1"/>
</dbReference>
<dbReference type="KEGG" id="bdi:100837239"/>
<proteinExistence type="predicted"/>
<reference evidence="2" key="2">
    <citation type="submission" date="2017-06" db="EMBL/GenBank/DDBJ databases">
        <title>WGS assembly of Brachypodium distachyon.</title>
        <authorList>
            <consortium name="The International Brachypodium Initiative"/>
            <person name="Lucas S."/>
            <person name="Harmon-Smith M."/>
            <person name="Lail K."/>
            <person name="Tice H."/>
            <person name="Grimwood J."/>
            <person name="Bruce D."/>
            <person name="Barry K."/>
            <person name="Shu S."/>
            <person name="Lindquist E."/>
            <person name="Wang M."/>
            <person name="Pitluck S."/>
            <person name="Vogel J.P."/>
            <person name="Garvin D.F."/>
            <person name="Mockler T.C."/>
            <person name="Schmutz J."/>
            <person name="Rokhsar D."/>
            <person name="Bevan M.W."/>
        </authorList>
    </citation>
    <scope>NUCLEOTIDE SEQUENCE</scope>
    <source>
        <strain evidence="2">Bd21</strain>
    </source>
</reference>
<dbReference type="PANTHER" id="PTHR33416">
    <property type="entry name" value="NUCLEAR PORE COMPLEX PROTEIN NUP1"/>
    <property type="match status" value="1"/>
</dbReference>